<dbReference type="RefSeq" id="WP_206936285.1">
    <property type="nucleotide sequence ID" value="NZ_JAEKJY010000011.1"/>
</dbReference>
<feature type="transmembrane region" description="Helical" evidence="6">
    <location>
        <begin position="50"/>
        <end position="72"/>
    </location>
</feature>
<evidence type="ECO:0000256" key="5">
    <source>
        <dbReference type="ARBA" id="ARBA00023136"/>
    </source>
</evidence>
<feature type="transmembrane region" description="Helical" evidence="6">
    <location>
        <begin position="157"/>
        <end position="177"/>
    </location>
</feature>
<dbReference type="PIRSF" id="PIRSF038958">
    <property type="entry name" value="PG_synth_SpoVB"/>
    <property type="match status" value="1"/>
</dbReference>
<feature type="transmembrane region" description="Helical" evidence="6">
    <location>
        <begin position="283"/>
        <end position="303"/>
    </location>
</feature>
<feature type="transmembrane region" description="Helical" evidence="6">
    <location>
        <begin position="125"/>
        <end position="145"/>
    </location>
</feature>
<dbReference type="PANTHER" id="PTHR30250">
    <property type="entry name" value="PST FAMILY PREDICTED COLANIC ACID TRANSPORTER"/>
    <property type="match status" value="1"/>
</dbReference>
<name>A0ABS3E1M4_9BACI</name>
<evidence type="ECO:0000256" key="2">
    <source>
        <dbReference type="ARBA" id="ARBA00022475"/>
    </source>
</evidence>
<proteinExistence type="predicted"/>
<evidence type="ECO:0000313" key="7">
    <source>
        <dbReference type="EMBL" id="MBN8237491.1"/>
    </source>
</evidence>
<feature type="transmembrane region" description="Helical" evidence="6">
    <location>
        <begin position="84"/>
        <end position="105"/>
    </location>
</feature>
<dbReference type="EMBL" id="JAEKJY010000011">
    <property type="protein sequence ID" value="MBN8237491.1"/>
    <property type="molecule type" value="Genomic_DNA"/>
</dbReference>
<dbReference type="InterPro" id="IPR050833">
    <property type="entry name" value="Poly_Biosynth_Transport"/>
</dbReference>
<dbReference type="CDD" id="cd13124">
    <property type="entry name" value="MATE_SpoVB_like"/>
    <property type="match status" value="1"/>
</dbReference>
<protein>
    <submittedName>
        <fullName evidence="7">Polysaccharide biosynthesis protein</fullName>
    </submittedName>
</protein>
<evidence type="ECO:0000256" key="3">
    <source>
        <dbReference type="ARBA" id="ARBA00022692"/>
    </source>
</evidence>
<evidence type="ECO:0000256" key="6">
    <source>
        <dbReference type="SAM" id="Phobius"/>
    </source>
</evidence>
<feature type="transmembrane region" description="Helical" evidence="6">
    <location>
        <begin position="386"/>
        <end position="404"/>
    </location>
</feature>
<gene>
    <name evidence="7" type="ORF">JF544_19940</name>
</gene>
<evidence type="ECO:0000313" key="8">
    <source>
        <dbReference type="Proteomes" id="UP000663970"/>
    </source>
</evidence>
<reference evidence="7 8" key="1">
    <citation type="submission" date="2020-12" db="EMBL/GenBank/DDBJ databases">
        <title>Oil enriched cultivation method for isolating marine PHA-producing bacteria.</title>
        <authorList>
            <person name="Zheng W."/>
            <person name="Yu S."/>
            <person name="Huang Y."/>
        </authorList>
    </citation>
    <scope>NUCLEOTIDE SEQUENCE [LARGE SCALE GENOMIC DNA]</scope>
    <source>
        <strain evidence="7 8">SY-2-6</strain>
    </source>
</reference>
<keyword evidence="2" id="KW-1003">Cell membrane</keyword>
<dbReference type="InterPro" id="IPR024923">
    <property type="entry name" value="PG_synth_SpoVB"/>
</dbReference>
<feature type="transmembrane region" description="Helical" evidence="6">
    <location>
        <begin position="443"/>
        <end position="467"/>
    </location>
</feature>
<dbReference type="Proteomes" id="UP000663970">
    <property type="component" value="Unassembled WGS sequence"/>
</dbReference>
<keyword evidence="4 6" id="KW-1133">Transmembrane helix</keyword>
<accession>A0ABS3E1M4</accession>
<dbReference type="InterPro" id="IPR002797">
    <property type="entry name" value="Polysacc_synth"/>
</dbReference>
<dbReference type="PANTHER" id="PTHR30250:SF29">
    <property type="entry name" value="POLYSACCHARIDE BIOSYNTHESIS PROTEIN C-TERMINAL DOMAIN-CONTAINING PROTEIN"/>
    <property type="match status" value="1"/>
</dbReference>
<feature type="transmembrane region" description="Helical" evidence="6">
    <location>
        <begin position="355"/>
        <end position="374"/>
    </location>
</feature>
<feature type="transmembrane region" description="Helical" evidence="6">
    <location>
        <begin position="479"/>
        <end position="499"/>
    </location>
</feature>
<comment type="subcellular location">
    <subcellularLocation>
        <location evidence="1">Cell membrane</location>
        <topology evidence="1">Multi-pass membrane protein</topology>
    </subcellularLocation>
</comment>
<feature type="transmembrane region" description="Helical" evidence="6">
    <location>
        <begin position="324"/>
        <end position="343"/>
    </location>
</feature>
<feature type="transmembrane region" description="Helical" evidence="6">
    <location>
        <begin position="189"/>
        <end position="210"/>
    </location>
</feature>
<feature type="transmembrane region" description="Helical" evidence="6">
    <location>
        <begin position="410"/>
        <end position="431"/>
    </location>
</feature>
<feature type="transmembrane region" description="Helical" evidence="6">
    <location>
        <begin position="231"/>
        <end position="251"/>
    </location>
</feature>
<keyword evidence="8" id="KW-1185">Reference proteome</keyword>
<keyword evidence="3 6" id="KW-0812">Transmembrane</keyword>
<organism evidence="7 8">
    <name type="scientific">Halobacillus kuroshimensis</name>
    <dbReference type="NCBI Taxonomy" id="302481"/>
    <lineage>
        <taxon>Bacteria</taxon>
        <taxon>Bacillati</taxon>
        <taxon>Bacillota</taxon>
        <taxon>Bacilli</taxon>
        <taxon>Bacillales</taxon>
        <taxon>Bacillaceae</taxon>
        <taxon>Halobacillus</taxon>
    </lineage>
</organism>
<feature type="transmembrane region" description="Helical" evidence="6">
    <location>
        <begin position="12"/>
        <end position="30"/>
    </location>
</feature>
<evidence type="ECO:0000256" key="1">
    <source>
        <dbReference type="ARBA" id="ARBA00004651"/>
    </source>
</evidence>
<sequence length="525" mass="56541">MTRTSTPSILKGAFILSMAGLISKVISAGYRVPLQNLTGDLGFYVYQQVYPILGMALVLALYGFPGAISKFISDRDHTGGPASLPSFYLPVFLLLTAFSLVIVAAGWMQAPRLARWMDDPHLTQAVRTSFCVFPFIPVISILRGVFQGKNDMTPTAVSQIVEQVFRVAVIITTALVVSRSGDLYHIGTGAAYGSMAGAAAASLVLFLWMIKKRGVWTFQRSPVQASFSRHILLYGVLISFNYMLLLSLQLVDAFTLVPQLIQNGYHPEEAKVVKGIYDRGQPLIQLGTILASSLALALIPSVTRRRMEENPELVRSSIASAGKITLYLATGAAAGLIFLFPDVNEVFFQDAAGSGYLRVLMLVIIASSLSITTASVLQGLGRIRHTAVLVMAGIGVKGAANFLWIPSAGIYGASLASLTAVTFVLFGNIVILRKDLSLWRWRYLPWGPLALAVAGMSAGLYISRGAAKALFALDGRLPLLLYILALSVGGAVVFVLILIRTGGFTRKELEALPSSNRLIQLLPKG</sequence>
<comment type="caution">
    <text evidence="7">The sequence shown here is derived from an EMBL/GenBank/DDBJ whole genome shotgun (WGS) entry which is preliminary data.</text>
</comment>
<dbReference type="Pfam" id="PF01943">
    <property type="entry name" value="Polysacc_synt"/>
    <property type="match status" value="1"/>
</dbReference>
<keyword evidence="5 6" id="KW-0472">Membrane</keyword>
<evidence type="ECO:0000256" key="4">
    <source>
        <dbReference type="ARBA" id="ARBA00022989"/>
    </source>
</evidence>